<protein>
    <submittedName>
        <fullName evidence="3">FHA domain-containing protein</fullName>
    </submittedName>
</protein>
<reference evidence="3 4" key="1">
    <citation type="submission" date="2018-08" db="EMBL/GenBank/DDBJ databases">
        <title>A genome reference for cultivated species of the human gut microbiota.</title>
        <authorList>
            <person name="Zou Y."/>
            <person name="Xue W."/>
            <person name="Luo G."/>
        </authorList>
    </citation>
    <scope>NUCLEOTIDE SEQUENCE [LARGE SCALE GENOMIC DNA]</scope>
    <source>
        <strain evidence="3 4">AM30-5LB</strain>
    </source>
</reference>
<dbReference type="EMBL" id="QSJI01000001">
    <property type="protein sequence ID" value="RHD57355.1"/>
    <property type="molecule type" value="Genomic_DNA"/>
</dbReference>
<name>A0A414FZN8_9ACTN</name>
<gene>
    <name evidence="3" type="ORF">DW787_00455</name>
</gene>
<dbReference type="Pfam" id="PF00498">
    <property type="entry name" value="FHA"/>
    <property type="match status" value="1"/>
</dbReference>
<evidence type="ECO:0000313" key="4">
    <source>
        <dbReference type="Proteomes" id="UP000286050"/>
    </source>
</evidence>
<feature type="domain" description="FHA" evidence="2">
    <location>
        <begin position="55"/>
        <end position="104"/>
    </location>
</feature>
<dbReference type="InterPro" id="IPR050923">
    <property type="entry name" value="Cell_Proc_Reg/RNA_Proc"/>
</dbReference>
<dbReference type="InterPro" id="IPR000253">
    <property type="entry name" value="FHA_dom"/>
</dbReference>
<dbReference type="Gene3D" id="2.60.200.20">
    <property type="match status" value="1"/>
</dbReference>
<proteinExistence type="predicted"/>
<dbReference type="PROSITE" id="PS50006">
    <property type="entry name" value="FHA_DOMAIN"/>
    <property type="match status" value="1"/>
</dbReference>
<dbReference type="Proteomes" id="UP000286050">
    <property type="component" value="Unassembled WGS sequence"/>
</dbReference>
<evidence type="ECO:0000313" key="3">
    <source>
        <dbReference type="EMBL" id="RHD57355.1"/>
    </source>
</evidence>
<organism evidence="3 4">
    <name type="scientific">Collinsella intestinalis</name>
    <dbReference type="NCBI Taxonomy" id="147207"/>
    <lineage>
        <taxon>Bacteria</taxon>
        <taxon>Bacillati</taxon>
        <taxon>Actinomycetota</taxon>
        <taxon>Coriobacteriia</taxon>
        <taxon>Coriobacteriales</taxon>
        <taxon>Coriobacteriaceae</taxon>
        <taxon>Collinsella</taxon>
    </lineage>
</organism>
<evidence type="ECO:0000256" key="1">
    <source>
        <dbReference type="ARBA" id="ARBA00022553"/>
    </source>
</evidence>
<accession>A0A414FZN8</accession>
<comment type="caution">
    <text evidence="3">The sequence shown here is derived from an EMBL/GenBank/DDBJ whole genome shotgun (WGS) entry which is preliminary data.</text>
</comment>
<keyword evidence="1" id="KW-0597">Phosphoprotein</keyword>
<evidence type="ECO:0000259" key="2">
    <source>
        <dbReference type="PROSITE" id="PS50006"/>
    </source>
</evidence>
<dbReference type="SUPFAM" id="SSF49879">
    <property type="entry name" value="SMAD/FHA domain"/>
    <property type="match status" value="1"/>
</dbReference>
<dbReference type="PANTHER" id="PTHR23308">
    <property type="entry name" value="NUCLEAR INHIBITOR OF PROTEIN PHOSPHATASE-1"/>
    <property type="match status" value="1"/>
</dbReference>
<sequence length="136" mass="14695">MANVEQNETTRVFRMPSSDATAPDLMKSTPLIVPVLSIIKGPQTGNVFELDQPEVTIGRDPSNTIFLNDMTVSRSHAKILRNAAGVLIEDLGSLNGTWVDGAIVNSAPLHDGSSVQIGTFTLMYHESTVERIETGE</sequence>
<dbReference type="AlphaFoldDB" id="A0A414FZN8"/>
<dbReference type="SMART" id="SM00240">
    <property type="entry name" value="FHA"/>
    <property type="match status" value="1"/>
</dbReference>
<dbReference type="InterPro" id="IPR008984">
    <property type="entry name" value="SMAD_FHA_dom_sf"/>
</dbReference>
<dbReference type="RefSeq" id="WP_118271171.1">
    <property type="nucleotide sequence ID" value="NZ_JAQCXU010000002.1"/>
</dbReference>